<name>A7IYG2_9CAUD</name>
<protein>
    <submittedName>
        <fullName evidence="1">Gp95</fullName>
    </submittedName>
</protein>
<keyword evidence="2" id="KW-1185">Reference proteome</keyword>
<dbReference type="GeneID" id="5745527"/>
<evidence type="ECO:0000313" key="1">
    <source>
        <dbReference type="EMBL" id="ABF57545.1"/>
    </source>
</evidence>
<proteinExistence type="predicted"/>
<dbReference type="EMBL" id="DQ499600">
    <property type="protein sequence ID" value="ABF57545.1"/>
    <property type="molecule type" value="Genomic_DNA"/>
</dbReference>
<accession>A7IYG2</accession>
<evidence type="ECO:0000313" key="2">
    <source>
        <dbReference type="Proteomes" id="UP000002414"/>
    </source>
</evidence>
<organism evidence="1 2">
    <name type="scientific">Corynebacterium phage P1201</name>
    <dbReference type="NCBI Taxonomy" id="384848"/>
    <lineage>
        <taxon>Viruses</taxon>
        <taxon>Duplodnaviria</taxon>
        <taxon>Heunggongvirae</taxon>
        <taxon>Uroviricota</taxon>
        <taxon>Caudoviricetes</taxon>
        <taxon>Zierdtviridae</taxon>
        <taxon>Toshachvirinae</taxon>
        <taxon>Chunghsingvirus</taxon>
        <taxon>Chunghsingvirus P1201</taxon>
        <taxon>Corynebacterium virus P1201</taxon>
    </lineage>
</organism>
<dbReference type="KEGG" id="vg:5745527"/>
<reference evidence="1 2" key="1">
    <citation type="journal article" date="2008" name="Virology">
        <title>Genome sequence of the lytic bacteriophage P1201 from Corynebacterium glutamicum NCHU 87078: Evolutionary relationships to phages from Corynebacterineae.</title>
        <authorList>
            <person name="Chen C.L."/>
            <person name="Pan T.Y."/>
            <person name="Kan S.C."/>
            <person name="Kuan Y.C."/>
            <person name="Hong L.Y."/>
            <person name="Chiu K.R."/>
            <person name="Sheu C.S."/>
            <person name="Yang J.S."/>
            <person name="Hsu W.H."/>
            <person name="Hu H.Y."/>
        </authorList>
    </citation>
    <scope>NUCLEOTIDE SEQUENCE</scope>
</reference>
<dbReference type="RefSeq" id="YP_001468993.1">
    <property type="nucleotide sequence ID" value="NC_009816.1"/>
</dbReference>
<sequence>MFEVTAPFHREIIYRVWCCLESKNHPGASSVNDETTGVGVDTVGHYADSCFVGGDCPPLEVHPGEVLVAPRRDGGFPVILVSSAVQNWLEQYGNNDGILGVW</sequence>
<dbReference type="Proteomes" id="UP000002414">
    <property type="component" value="Segment"/>
</dbReference>